<name>Q4DWF5_TRYCC</name>
<dbReference type="Gene3D" id="3.10.170.20">
    <property type="match status" value="1"/>
</dbReference>
<dbReference type="Proteomes" id="UP000002296">
    <property type="component" value="Unassembled WGS sequence"/>
</dbReference>
<keyword evidence="7 17" id="KW-0378">Hydrolase</keyword>
<evidence type="ECO:0000256" key="15">
    <source>
        <dbReference type="PIRSR" id="PIRSR601577-1"/>
    </source>
</evidence>
<evidence type="ECO:0000256" key="4">
    <source>
        <dbReference type="ARBA" id="ARBA00022670"/>
    </source>
</evidence>
<dbReference type="GO" id="GO:0046872">
    <property type="term" value="F:metal ion binding"/>
    <property type="evidence" value="ECO:0007669"/>
    <property type="project" value="UniProtKB-KW"/>
</dbReference>
<keyword evidence="21" id="KW-1185">Reference proteome</keyword>
<sequence length="769" mass="83597">MESVRTRCVWPLLWSPVTPQRAPHSDASLALKCFLFLLPLLFLLLSSHSQAALLLLLLTRNQEMQFPQAMCQPRHATPLLPLLVVLLMYCASGCIAAAPATQYRCGFDEMMRRNGPLSTAVVREVPRKGQGAMQAYTVATQDDDSGWEPIRITVFTEDLKGGTGRRNYCEKGEAECYNALWHKVSCTPEHVLTEAKKQLYTGRILPGAVKLHAERLLVKPTGGTITVPRAMNEPCNQFTISTEHRKNGVLNVDFIIYAAARPSGTKSGAVWAVTCSTWGDFRPSIGAMNFDPKYMTDTAWSVRVAAHEIAHALGFSKESIGENSIKISEHIVRGTHRRMVAGKHVQEKAKAHFGCNSLEGMELEDEDGVSSRKIPHWTERHARDELMAPTVGAGYYTALTMAVFADMEYYRVNWSMAEPMSWGSRTGCDFLKNKCNETTNLAGNYPRMFCDDSDKETLRCTSDRRHVGTCTASIVEDKKSLVDKHVCPVVSSEFHEILSGTTYNTCSDKGVTSLPGSLTGDGSWCLDAELLEKKGGNGHKSVKGVCAQVLCEEGTVKVKYSGSKDFELCPEGTDIPVTLNGFEQGGKIKCPIYGEVCTIAANGSSLVIPRALEDDKREEQEEKREESVAAPALSPGAEALTKASPADLPAEEYSSEEGPSEEASTAEASTAEASIAEASPPGKNSEAPVVQAALKQPQQKSEAEQMTAVEASATTQQVPPDSSQENAERAAALNSHAVGETTGDGGTVRERRVLPLLLLLLGLWGFASQ</sequence>
<dbReference type="GO" id="GO:0016020">
    <property type="term" value="C:membrane"/>
    <property type="evidence" value="ECO:0007669"/>
    <property type="project" value="UniProtKB-SubCell"/>
</dbReference>
<feature type="compositionally biased region" description="Polar residues" evidence="18">
    <location>
        <begin position="712"/>
        <end position="725"/>
    </location>
</feature>
<dbReference type="Gene3D" id="2.30.34.10">
    <property type="entry name" value="Leishmanolysin domain 4"/>
    <property type="match status" value="1"/>
</dbReference>
<evidence type="ECO:0000256" key="5">
    <source>
        <dbReference type="ARBA" id="ARBA00022723"/>
    </source>
</evidence>
<reference evidence="20 21" key="1">
    <citation type="journal article" date="2005" name="Science">
        <title>The genome sequence of Trypanosoma cruzi, etiologic agent of Chagas disease.</title>
        <authorList>
            <person name="El-Sayed N.M."/>
            <person name="Myler P.J."/>
            <person name="Bartholomeu D.C."/>
            <person name="Nilsson D."/>
            <person name="Aggarwal G."/>
            <person name="Tran A.N."/>
            <person name="Ghedin E."/>
            <person name="Worthey E.A."/>
            <person name="Delcher A.L."/>
            <person name="Blandin G."/>
            <person name="Westenberger S.J."/>
            <person name="Caler E."/>
            <person name="Cerqueira G.C."/>
            <person name="Branche C."/>
            <person name="Haas B."/>
            <person name="Anupama A."/>
            <person name="Arner E."/>
            <person name="Aslund L."/>
            <person name="Attipoe P."/>
            <person name="Bontempi E."/>
            <person name="Bringaud F."/>
            <person name="Burton P."/>
            <person name="Cadag E."/>
            <person name="Campbell D.A."/>
            <person name="Carrington M."/>
            <person name="Crabtree J."/>
            <person name="Darban H."/>
            <person name="da Silveira J.F."/>
            <person name="de Jong P."/>
            <person name="Edwards K."/>
            <person name="Englund P.T."/>
            <person name="Fazelina G."/>
            <person name="Feldblyum T."/>
            <person name="Ferella M."/>
            <person name="Frasch A.C."/>
            <person name="Gull K."/>
            <person name="Horn D."/>
            <person name="Hou L."/>
            <person name="Huang Y."/>
            <person name="Kindlund E."/>
            <person name="Klingbeil M."/>
            <person name="Kluge S."/>
            <person name="Koo H."/>
            <person name="Lacerda D."/>
            <person name="Levin M.J."/>
            <person name="Lorenzi H."/>
            <person name="Louie T."/>
            <person name="Machado C.R."/>
            <person name="McCulloch R."/>
            <person name="McKenna A."/>
            <person name="Mizuno Y."/>
            <person name="Mottram J.C."/>
            <person name="Nelson S."/>
            <person name="Ochaya S."/>
            <person name="Osoegawa K."/>
            <person name="Pai G."/>
            <person name="Parsons M."/>
            <person name="Pentony M."/>
            <person name="Pettersson U."/>
            <person name="Pop M."/>
            <person name="Ramirez J.L."/>
            <person name="Rinta J."/>
            <person name="Robertson L."/>
            <person name="Salzberg S.L."/>
            <person name="Sanchez D.O."/>
            <person name="Seyler A."/>
            <person name="Sharma R."/>
            <person name="Shetty J."/>
            <person name="Simpson A.J."/>
            <person name="Sisk E."/>
            <person name="Tammi M.T."/>
            <person name="Tarleton R."/>
            <person name="Teixeira S."/>
            <person name="Van Aken S."/>
            <person name="Vogt C."/>
            <person name="Ward P.N."/>
            <person name="Wickstead B."/>
            <person name="Wortman J."/>
            <person name="White O."/>
            <person name="Fraser C.M."/>
            <person name="Stuart K.D."/>
            <person name="Andersson B."/>
        </authorList>
    </citation>
    <scope>NUCLEOTIDE SEQUENCE [LARGE SCALE GENOMIC DNA]</scope>
    <source>
        <strain evidence="20 21">CL Brener</strain>
    </source>
</reference>
<evidence type="ECO:0000256" key="16">
    <source>
        <dbReference type="PIRSR" id="PIRSR601577-2"/>
    </source>
</evidence>
<dbReference type="GO" id="GO:0005737">
    <property type="term" value="C:cytoplasm"/>
    <property type="evidence" value="ECO:0007669"/>
    <property type="project" value="TreeGrafter"/>
</dbReference>
<feature type="compositionally biased region" description="Basic and acidic residues" evidence="18">
    <location>
        <begin position="614"/>
        <end position="627"/>
    </location>
</feature>
<comment type="catalytic activity">
    <reaction evidence="1">
        <text>Preference for hydrophobic residues at P1 and P1' and basic residues at P2' and P3'. A model nonapeptide is cleaved at -Ala-Tyr-|-Leu-Lys-Lys-.</text>
        <dbReference type="EC" id="3.4.24.36"/>
    </reaction>
</comment>
<feature type="active site" evidence="15">
    <location>
        <position position="308"/>
    </location>
</feature>
<comment type="subcellular location">
    <subcellularLocation>
        <location evidence="2">Membrane</location>
    </subcellularLocation>
</comment>
<dbReference type="FunFam" id="3.90.132.10:FF:000001">
    <property type="entry name" value="leishmanolysin-like peptidase isoform X2"/>
    <property type="match status" value="1"/>
</dbReference>
<dbReference type="eggNOG" id="KOG2556">
    <property type="taxonomic scope" value="Eukaryota"/>
</dbReference>
<evidence type="ECO:0000256" key="17">
    <source>
        <dbReference type="RuleBase" id="RU366077"/>
    </source>
</evidence>
<keyword evidence="19" id="KW-0812">Transmembrane</keyword>
<evidence type="ECO:0000256" key="3">
    <source>
        <dbReference type="ARBA" id="ARBA00005860"/>
    </source>
</evidence>
<dbReference type="SMR" id="Q4DWF5"/>
<dbReference type="Pfam" id="PF01457">
    <property type="entry name" value="Peptidase_M8"/>
    <property type="match status" value="1"/>
</dbReference>
<dbReference type="Gene3D" id="2.10.55.10">
    <property type="entry name" value="Leishmanolysin domain 3"/>
    <property type="match status" value="1"/>
</dbReference>
<keyword evidence="8 16" id="KW-0862">Zinc</keyword>
<feature type="transmembrane region" description="Helical" evidence="19">
    <location>
        <begin position="34"/>
        <end position="58"/>
    </location>
</feature>
<dbReference type="GO" id="GO:0007155">
    <property type="term" value="P:cell adhesion"/>
    <property type="evidence" value="ECO:0007669"/>
    <property type="project" value="UniProtKB-KW"/>
</dbReference>
<feature type="transmembrane region" description="Helical" evidence="19">
    <location>
        <begin position="79"/>
        <end position="100"/>
    </location>
</feature>
<evidence type="ECO:0000256" key="1">
    <source>
        <dbReference type="ARBA" id="ARBA00001249"/>
    </source>
</evidence>
<protein>
    <recommendedName>
        <fullName evidence="17">Leishmanolysin-like peptidase</fullName>
        <ecNumber evidence="17">3.4.24.-</ecNumber>
    </recommendedName>
</protein>
<dbReference type="OMA" id="PRAMNEP"/>
<dbReference type="PaxDb" id="353153-Q4DWF5"/>
<evidence type="ECO:0000256" key="18">
    <source>
        <dbReference type="SAM" id="MobiDB-lite"/>
    </source>
</evidence>
<feature type="region of interest" description="Disordered" evidence="18">
    <location>
        <begin position="614"/>
        <end position="746"/>
    </location>
</feature>
<proteinExistence type="inferred from homology"/>
<feature type="binding site" evidence="16">
    <location>
        <position position="311"/>
    </location>
    <ligand>
        <name>Zn(2+)</name>
        <dbReference type="ChEBI" id="CHEBI:29105"/>
        <note>catalytic</note>
    </ligand>
</feature>
<keyword evidence="12" id="KW-0865">Zymogen</keyword>
<keyword evidence="5 16" id="KW-0479">Metal-binding</keyword>
<evidence type="ECO:0000256" key="8">
    <source>
        <dbReference type="ARBA" id="ARBA00022833"/>
    </source>
</evidence>
<dbReference type="EMBL" id="AAHK01000127">
    <property type="protein sequence ID" value="EAN96852.1"/>
    <property type="molecule type" value="Genomic_DNA"/>
</dbReference>
<dbReference type="Gene3D" id="3.90.132.10">
    <property type="entry name" value="Leishmanolysin , domain 2"/>
    <property type="match status" value="1"/>
</dbReference>
<dbReference type="RefSeq" id="XP_818703.1">
    <property type="nucleotide sequence ID" value="XM_813610.1"/>
</dbReference>
<evidence type="ECO:0000313" key="21">
    <source>
        <dbReference type="Proteomes" id="UP000002296"/>
    </source>
</evidence>
<evidence type="ECO:0000256" key="10">
    <source>
        <dbReference type="ARBA" id="ARBA00023049"/>
    </source>
</evidence>
<evidence type="ECO:0000256" key="7">
    <source>
        <dbReference type="ARBA" id="ARBA00022801"/>
    </source>
</evidence>
<dbReference type="InterPro" id="IPR021287">
    <property type="entry name" value="Trans-sialidase_CS"/>
</dbReference>
<comment type="cofactor">
    <cofactor evidence="16 17">
        <name>Zn(2+)</name>
        <dbReference type="ChEBI" id="CHEBI:29105"/>
    </cofactor>
    <text evidence="16 17">Binds 1 zinc ion per subunit.</text>
</comment>
<dbReference type="KEGG" id="tcr:508365.100"/>
<dbReference type="Pfam" id="PF11052">
    <property type="entry name" value="Tr-sialidase_C"/>
    <property type="match status" value="1"/>
</dbReference>
<dbReference type="PRINTS" id="PR00782">
    <property type="entry name" value="LSHMANOLYSIN"/>
</dbReference>
<feature type="compositionally biased region" description="Low complexity" evidence="18">
    <location>
        <begin position="661"/>
        <end position="681"/>
    </location>
</feature>
<evidence type="ECO:0000256" key="14">
    <source>
        <dbReference type="ARBA" id="ARBA00023180"/>
    </source>
</evidence>
<organism evidence="20 21">
    <name type="scientific">Trypanosoma cruzi (strain CL Brener)</name>
    <dbReference type="NCBI Taxonomy" id="353153"/>
    <lineage>
        <taxon>Eukaryota</taxon>
        <taxon>Discoba</taxon>
        <taxon>Euglenozoa</taxon>
        <taxon>Kinetoplastea</taxon>
        <taxon>Metakinetoplastina</taxon>
        <taxon>Trypanosomatida</taxon>
        <taxon>Trypanosomatidae</taxon>
        <taxon>Trypanosoma</taxon>
        <taxon>Schizotrypanum</taxon>
    </lineage>
</organism>
<gene>
    <name evidence="20" type="ORF">Tc00.1047053508365.100</name>
</gene>
<dbReference type="GO" id="GO:0004222">
    <property type="term" value="F:metalloendopeptidase activity"/>
    <property type="evidence" value="ECO:0007669"/>
    <property type="project" value="UniProtKB-UniRule"/>
</dbReference>
<keyword evidence="10 16" id="KW-0482">Metalloprotease</keyword>
<evidence type="ECO:0000256" key="12">
    <source>
        <dbReference type="ARBA" id="ARBA00023145"/>
    </source>
</evidence>
<evidence type="ECO:0000256" key="2">
    <source>
        <dbReference type="ARBA" id="ARBA00004370"/>
    </source>
</evidence>
<evidence type="ECO:0000256" key="9">
    <source>
        <dbReference type="ARBA" id="ARBA00022889"/>
    </source>
</evidence>
<feature type="binding site" evidence="16">
    <location>
        <position position="307"/>
    </location>
    <ligand>
        <name>Zn(2+)</name>
        <dbReference type="ChEBI" id="CHEBI:29105"/>
        <note>catalytic</note>
    </ligand>
</feature>
<dbReference type="GeneID" id="3551025"/>
<evidence type="ECO:0000256" key="19">
    <source>
        <dbReference type="SAM" id="Phobius"/>
    </source>
</evidence>
<comment type="caution">
    <text evidence="20">The sequence shown here is derived from an EMBL/GenBank/DDBJ whole genome shotgun (WGS) entry which is preliminary data.</text>
</comment>
<dbReference type="InParanoid" id="Q4DWF5"/>
<evidence type="ECO:0000256" key="13">
    <source>
        <dbReference type="ARBA" id="ARBA00023157"/>
    </source>
</evidence>
<evidence type="ECO:0000256" key="11">
    <source>
        <dbReference type="ARBA" id="ARBA00023136"/>
    </source>
</evidence>
<dbReference type="InterPro" id="IPR001577">
    <property type="entry name" value="Peptidase_M8"/>
</dbReference>
<keyword evidence="14" id="KW-0325">Glycoprotein</keyword>
<feature type="compositionally biased region" description="Acidic residues" evidence="18">
    <location>
        <begin position="649"/>
        <end position="660"/>
    </location>
</feature>
<dbReference type="SUPFAM" id="SSF55486">
    <property type="entry name" value="Metalloproteases ('zincins'), catalytic domain"/>
    <property type="match status" value="1"/>
</dbReference>
<keyword evidence="4 17" id="KW-0645">Protease</keyword>
<keyword evidence="6" id="KW-0732">Signal</keyword>
<evidence type="ECO:0000256" key="6">
    <source>
        <dbReference type="ARBA" id="ARBA00022729"/>
    </source>
</evidence>
<keyword evidence="19" id="KW-1133">Transmembrane helix</keyword>
<dbReference type="EC" id="3.4.24.-" evidence="17"/>
<dbReference type="GO" id="GO:0006508">
    <property type="term" value="P:proteolysis"/>
    <property type="evidence" value="ECO:0007669"/>
    <property type="project" value="UniProtKB-KW"/>
</dbReference>
<keyword evidence="11 19" id="KW-0472">Membrane</keyword>
<dbReference type="PANTHER" id="PTHR10942">
    <property type="entry name" value="LEISHMANOLYSIN-LIKE PEPTIDASE"/>
    <property type="match status" value="1"/>
</dbReference>
<evidence type="ECO:0000313" key="20">
    <source>
        <dbReference type="EMBL" id="EAN96852.1"/>
    </source>
</evidence>
<feature type="binding site" evidence="16">
    <location>
        <position position="376"/>
    </location>
    <ligand>
        <name>Zn(2+)</name>
        <dbReference type="ChEBI" id="CHEBI:29105"/>
        <note>catalytic</note>
    </ligand>
</feature>
<comment type="similarity">
    <text evidence="3 17">Belongs to the peptidase M8 family.</text>
</comment>
<keyword evidence="13" id="KW-1015">Disulfide bond</keyword>
<dbReference type="PANTHER" id="PTHR10942:SF0">
    <property type="entry name" value="LEISHMANOLYSIN-LIKE PEPTIDASE"/>
    <property type="match status" value="1"/>
</dbReference>
<keyword evidence="9" id="KW-0130">Cell adhesion</keyword>
<accession>Q4DWF5</accession>
<dbReference type="AlphaFoldDB" id="Q4DWF5"/>